<accession>A0A4Y7JB93</accession>
<dbReference type="Gene3D" id="3.30.710.10">
    <property type="entry name" value="Potassium Channel Kv1.1, Chain A"/>
    <property type="match status" value="1"/>
</dbReference>
<comment type="pathway">
    <text evidence="1">Protein modification; protein ubiquitination.</text>
</comment>
<dbReference type="InterPro" id="IPR000210">
    <property type="entry name" value="BTB/POZ_dom"/>
</dbReference>
<dbReference type="SUPFAM" id="SSF54695">
    <property type="entry name" value="POZ domain"/>
    <property type="match status" value="1"/>
</dbReference>
<evidence type="ECO:0000256" key="1">
    <source>
        <dbReference type="ARBA" id="ARBA00004906"/>
    </source>
</evidence>
<dbReference type="PANTHER" id="PTHR14499">
    <property type="entry name" value="POTASSIUM CHANNEL TETRAMERIZATION DOMAIN-CONTAINING"/>
    <property type="match status" value="1"/>
</dbReference>
<dbReference type="CDD" id="cd18316">
    <property type="entry name" value="BTB_POZ_KCTD-like"/>
    <property type="match status" value="1"/>
</dbReference>
<evidence type="ECO:0000259" key="2">
    <source>
        <dbReference type="PROSITE" id="PS50097"/>
    </source>
</evidence>
<dbReference type="Pfam" id="PF25279">
    <property type="entry name" value="Beta_prop_At2g24240"/>
    <property type="match status" value="2"/>
</dbReference>
<dbReference type="PROSITE" id="PS50097">
    <property type="entry name" value="BTB"/>
    <property type="match status" value="1"/>
</dbReference>
<name>A0A4Y7JB93_PAPSO</name>
<evidence type="ECO:0000313" key="4">
    <source>
        <dbReference type="Proteomes" id="UP000316621"/>
    </source>
</evidence>
<dbReference type="InterPro" id="IPR015943">
    <property type="entry name" value="WD40/YVTN_repeat-like_dom_sf"/>
</dbReference>
<organism evidence="3 4">
    <name type="scientific">Papaver somniferum</name>
    <name type="common">Opium poppy</name>
    <dbReference type="NCBI Taxonomy" id="3469"/>
    <lineage>
        <taxon>Eukaryota</taxon>
        <taxon>Viridiplantae</taxon>
        <taxon>Streptophyta</taxon>
        <taxon>Embryophyta</taxon>
        <taxon>Tracheophyta</taxon>
        <taxon>Spermatophyta</taxon>
        <taxon>Magnoliopsida</taxon>
        <taxon>Ranunculales</taxon>
        <taxon>Papaveraceae</taxon>
        <taxon>Papaveroideae</taxon>
        <taxon>Papaver</taxon>
    </lineage>
</organism>
<dbReference type="InterPro" id="IPR003131">
    <property type="entry name" value="T1-type_BTB"/>
</dbReference>
<keyword evidence="4" id="KW-1185">Reference proteome</keyword>
<proteinExistence type="predicted"/>
<dbReference type="SMART" id="SM00225">
    <property type="entry name" value="BTB"/>
    <property type="match status" value="1"/>
</dbReference>
<sequence>MGMQTDKVRFNVGGKIFETSATTLSSARRNSMFGATFDDEWNLQPRQVNEEYFIDRNPNCFSVLLDLLRTGELCVPPRVPDKLFYKEALYYGLLDHVRAASRIVRTYDWMLEEYPPINFNYQKVNDVGWIDSDNIVISACERSGRQDSGIGVFSSSSGNLKHTFQLNHENQVKSFTVGALSFNSDGKMFVVCRGTGINGIGVWDQVTGEETDFFHKTLREPLCNANKIQCFNGIKLGPRINDNVQDGIAMEEGNSTCVVDPDENLGFMDIRSTDAAASR</sequence>
<protein>
    <recommendedName>
        <fullName evidence="2">BTB domain-containing protein</fullName>
    </recommendedName>
</protein>
<gene>
    <name evidence="3" type="ORF">C5167_005375</name>
</gene>
<dbReference type="AlphaFoldDB" id="A0A4Y7JB93"/>
<feature type="domain" description="BTB" evidence="2">
    <location>
        <begin position="6"/>
        <end position="77"/>
    </location>
</feature>
<dbReference type="Gene3D" id="2.130.10.10">
    <property type="entry name" value="YVTN repeat-like/Quinoprotein amine dehydrogenase"/>
    <property type="match status" value="1"/>
</dbReference>
<dbReference type="PANTHER" id="PTHR14499:SF116">
    <property type="entry name" value="OSJNBA0029H02.24 PROTEIN"/>
    <property type="match status" value="1"/>
</dbReference>
<dbReference type="EMBL" id="CM010718">
    <property type="protein sequence ID" value="RZC58077.1"/>
    <property type="molecule type" value="Genomic_DNA"/>
</dbReference>
<reference evidence="3 4" key="1">
    <citation type="journal article" date="2018" name="Science">
        <title>The opium poppy genome and morphinan production.</title>
        <authorList>
            <person name="Guo L."/>
            <person name="Winzer T."/>
            <person name="Yang X."/>
            <person name="Li Y."/>
            <person name="Ning Z."/>
            <person name="He Z."/>
            <person name="Teodor R."/>
            <person name="Lu Y."/>
            <person name="Bowser T.A."/>
            <person name="Graham I.A."/>
            <person name="Ye K."/>
        </authorList>
    </citation>
    <scope>NUCLEOTIDE SEQUENCE [LARGE SCALE GENOMIC DNA]</scope>
    <source>
        <strain evidence="4">cv. HN1</strain>
        <tissue evidence="3">Leaves</tissue>
    </source>
</reference>
<dbReference type="Proteomes" id="UP000316621">
    <property type="component" value="Chromosome 4"/>
</dbReference>
<evidence type="ECO:0000313" key="3">
    <source>
        <dbReference type="EMBL" id="RZC58077.1"/>
    </source>
</evidence>
<dbReference type="InterPro" id="IPR011333">
    <property type="entry name" value="SKP1/BTB/POZ_sf"/>
</dbReference>
<dbReference type="Gramene" id="RZC58077">
    <property type="protein sequence ID" value="RZC58077"/>
    <property type="gene ID" value="C5167_005375"/>
</dbReference>
<dbReference type="SUPFAM" id="SSF50969">
    <property type="entry name" value="YVTN repeat-like/Quinoprotein amine dehydrogenase"/>
    <property type="match status" value="1"/>
</dbReference>
<dbReference type="InterPro" id="IPR011044">
    <property type="entry name" value="Quino_amine_DH_bsu"/>
</dbReference>
<dbReference type="GO" id="GO:0051260">
    <property type="term" value="P:protein homooligomerization"/>
    <property type="evidence" value="ECO:0007669"/>
    <property type="project" value="InterPro"/>
</dbReference>
<dbReference type="InterPro" id="IPR057441">
    <property type="entry name" value="Beta_prop_At2g24240"/>
</dbReference>
<dbReference type="Pfam" id="PF02214">
    <property type="entry name" value="BTB_2"/>
    <property type="match status" value="1"/>
</dbReference>